<evidence type="ECO:0000313" key="11">
    <source>
        <dbReference type="EMBL" id="KAG5263590.1"/>
    </source>
</evidence>
<evidence type="ECO:0000256" key="4">
    <source>
        <dbReference type="ARBA" id="ARBA00022737"/>
    </source>
</evidence>
<dbReference type="FunFam" id="3.20.20.80:FF:000042">
    <property type="entry name" value="Klotho"/>
    <property type="match status" value="1"/>
</dbReference>
<dbReference type="GO" id="GO:0005975">
    <property type="term" value="P:carbohydrate metabolic process"/>
    <property type="evidence" value="ECO:0007669"/>
    <property type="project" value="InterPro"/>
</dbReference>
<keyword evidence="7" id="KW-0325">Glycoprotein</keyword>
<dbReference type="InterPro" id="IPR033132">
    <property type="entry name" value="GH_1_N_CS"/>
</dbReference>
<dbReference type="Gene3D" id="3.20.20.80">
    <property type="entry name" value="Glycosidases"/>
    <property type="match status" value="3"/>
</dbReference>
<dbReference type="EMBL" id="JADWDJ010000021">
    <property type="protein sequence ID" value="KAG5263590.1"/>
    <property type="molecule type" value="Genomic_DNA"/>
</dbReference>
<evidence type="ECO:0000256" key="8">
    <source>
        <dbReference type="ARBA" id="ARBA00060858"/>
    </source>
</evidence>
<evidence type="ECO:0000313" key="12">
    <source>
        <dbReference type="Proteomes" id="UP000823561"/>
    </source>
</evidence>
<comment type="caution">
    <text evidence="11">The sequence shown here is derived from an EMBL/GenBank/DDBJ whole genome shotgun (WGS) entry which is preliminary data.</text>
</comment>
<evidence type="ECO:0000256" key="9">
    <source>
        <dbReference type="SAM" id="Phobius"/>
    </source>
</evidence>
<gene>
    <name evidence="11" type="ORF">AALO_G00266470</name>
</gene>
<protein>
    <recommendedName>
        <fullName evidence="13">Beta-klotho</fullName>
    </recommendedName>
</protein>
<comment type="similarity">
    <text evidence="8">Belongs to the glycosyl hydrolase 1 family. Klotho subfamily.</text>
</comment>
<sequence>MTTAQDLVLVAKVSLLLFSFLSVCFWDQALCSPGEGLKQWQKSPTITSHQNKSLYLHTPFPSNFLWGVGTSAYQTEGSWDQGGKGPSIWDHFTHTRGASTGTADTAADSYTRWEEDVKAVKYLGTQTYVFSLSWPRLFPNGVGDPNSEGVAHYQRLISRLQAEGITPVVTLYHWDLPLALQEPYGGWKNDSTVEAFVEYATFCFRTFGGSVKYWLTMHNPYLIAVQGYGTGVHAPGESHDPAATFIVGHNLIRAHAKVWHVYNTHFRPHQNGQVSLTLGSHWIEPFNGESTPASVQLCQKSMEAVIGWFAGPIHGTGDYPASLKDSNRGLIPEFSPEETAFVQGTADFLSLAFGPDTLRMGQRLPLFGQVLSMDLRKVLGWIRLEYDNPAVLVAESDWFTDASVRWEDTLAIYVMRRLLGQVLEAVTYDNAQVFGYTAWSLVDGFEWNFGYTVRRGLFYVDLNGTDLSRVPKTSAKFYRQVVLNNGFSDSESSESIHGEFPCDFQWGVADPVLHIRLHPYSAQFIDPNLYRWNFSGDGSLRPVSGVTLRTRGAQCTDFLSIRRHLQLLETTHVTHYRFALDWSLLLPDGDPSHVDQEALRYYRCFLIELHKLGVKAVVTLYHSSHRSPTLGMPKPLQATGGWLNHSTVEAFEAYVTFCFQELSPWVHTWITINEPNRLAELHNGSVEVHRRTAHHLLLAHAHVWHVYNDLYRPQHGAQVTFTLHADWVEPANPFLESHQATARRFLLYEVGRFLDPFLAEGGGQHPDEVRGYAEDMVQTPGQAGLSPLPHFTDEEQQKLRGALDFIALNHFTTRLVSPRNSLHRNAQAGSNQHHGAIHGCSFFNDPNWHVSYLGQAVVPWGLRKVLKWVKGRYGDARPIVVMASGVDDQASHDDQLRQTYIREYLQEALKARELDGVDLRGLYIWNLQDRRTFHFGLFAPTHYESHPKGSVTTYQEIISHRGFPSGDGGTQESCHQPPPARAYSCSVCTKMSENKPLLFFGFCMLVSAAILSGVLVGTLRRKLSMGRRRAARPMSPQRVTKQHWERFAMQRVVRRL</sequence>
<dbReference type="InterPro" id="IPR017853">
    <property type="entry name" value="GH"/>
</dbReference>
<keyword evidence="4" id="KW-0677">Repeat</keyword>
<dbReference type="GO" id="GO:0004553">
    <property type="term" value="F:hydrolase activity, hydrolyzing O-glycosyl compounds"/>
    <property type="evidence" value="ECO:0007669"/>
    <property type="project" value="InterPro"/>
</dbReference>
<dbReference type="FunFam" id="3.20.20.80:FF:000062">
    <property type="entry name" value="Klotho"/>
    <property type="match status" value="1"/>
</dbReference>
<dbReference type="Proteomes" id="UP000823561">
    <property type="component" value="Chromosome 21"/>
</dbReference>
<evidence type="ECO:0000256" key="1">
    <source>
        <dbReference type="ARBA" id="ARBA00004162"/>
    </source>
</evidence>
<proteinExistence type="inferred from homology"/>
<feature type="chain" id="PRO_5043989121" description="Beta-klotho" evidence="10">
    <location>
        <begin position="32"/>
        <end position="1056"/>
    </location>
</feature>
<organism evidence="11 12">
    <name type="scientific">Alosa alosa</name>
    <name type="common">allis shad</name>
    <dbReference type="NCBI Taxonomy" id="278164"/>
    <lineage>
        <taxon>Eukaryota</taxon>
        <taxon>Metazoa</taxon>
        <taxon>Chordata</taxon>
        <taxon>Craniata</taxon>
        <taxon>Vertebrata</taxon>
        <taxon>Euteleostomi</taxon>
        <taxon>Actinopterygii</taxon>
        <taxon>Neopterygii</taxon>
        <taxon>Teleostei</taxon>
        <taxon>Clupei</taxon>
        <taxon>Clupeiformes</taxon>
        <taxon>Clupeoidei</taxon>
        <taxon>Clupeidae</taxon>
        <taxon>Alosa</taxon>
    </lineage>
</organism>
<accession>A0AAV6FM00</accession>
<dbReference type="InterPro" id="IPR001360">
    <property type="entry name" value="Glyco_hydro_1"/>
</dbReference>
<reference evidence="11" key="1">
    <citation type="submission" date="2020-10" db="EMBL/GenBank/DDBJ databases">
        <title>Chromosome-scale genome assembly of the Allis shad, Alosa alosa.</title>
        <authorList>
            <person name="Margot Z."/>
            <person name="Christophe K."/>
            <person name="Cabau C."/>
            <person name="Louis A."/>
            <person name="Berthelot C."/>
            <person name="Parey E."/>
            <person name="Roest Crollius H."/>
            <person name="Montfort J."/>
            <person name="Robinson-Rechavi M."/>
            <person name="Bucao C."/>
            <person name="Bouchez O."/>
            <person name="Gislard M."/>
            <person name="Lluch J."/>
            <person name="Milhes M."/>
            <person name="Lampietro C."/>
            <person name="Lopez Roques C."/>
            <person name="Donnadieu C."/>
            <person name="Braasch I."/>
            <person name="Desvignes T."/>
            <person name="Postlethwait J."/>
            <person name="Bobe J."/>
            <person name="Guiguen Y."/>
        </authorList>
    </citation>
    <scope>NUCLEOTIDE SEQUENCE</scope>
    <source>
        <strain evidence="11">M-15738</strain>
        <tissue evidence="11">Blood</tissue>
    </source>
</reference>
<feature type="signal peptide" evidence="10">
    <location>
        <begin position="1"/>
        <end position="31"/>
    </location>
</feature>
<evidence type="ECO:0000256" key="3">
    <source>
        <dbReference type="ARBA" id="ARBA00022692"/>
    </source>
</evidence>
<keyword evidence="6 9" id="KW-0472">Membrane</keyword>
<dbReference type="PROSITE" id="PS00653">
    <property type="entry name" value="GLYCOSYL_HYDROL_F1_2"/>
    <property type="match status" value="1"/>
</dbReference>
<evidence type="ECO:0000256" key="6">
    <source>
        <dbReference type="ARBA" id="ARBA00023136"/>
    </source>
</evidence>
<keyword evidence="12" id="KW-1185">Reference proteome</keyword>
<evidence type="ECO:0000256" key="2">
    <source>
        <dbReference type="ARBA" id="ARBA00022475"/>
    </source>
</evidence>
<evidence type="ECO:0000256" key="5">
    <source>
        <dbReference type="ARBA" id="ARBA00022989"/>
    </source>
</evidence>
<evidence type="ECO:0000256" key="7">
    <source>
        <dbReference type="ARBA" id="ARBA00023180"/>
    </source>
</evidence>
<comment type="subcellular location">
    <subcellularLocation>
        <location evidence="1">Cell membrane</location>
        <topology evidence="1">Single-pass membrane protein</topology>
    </subcellularLocation>
</comment>
<dbReference type="PANTHER" id="PTHR10353">
    <property type="entry name" value="GLYCOSYL HYDROLASE"/>
    <property type="match status" value="1"/>
</dbReference>
<dbReference type="GO" id="GO:0005886">
    <property type="term" value="C:plasma membrane"/>
    <property type="evidence" value="ECO:0007669"/>
    <property type="project" value="UniProtKB-SubCell"/>
</dbReference>
<dbReference type="AlphaFoldDB" id="A0AAV6FM00"/>
<keyword evidence="3 9" id="KW-0812">Transmembrane</keyword>
<dbReference type="Pfam" id="PF00232">
    <property type="entry name" value="Glyco_hydro_1"/>
    <property type="match status" value="3"/>
</dbReference>
<evidence type="ECO:0008006" key="13">
    <source>
        <dbReference type="Google" id="ProtNLM"/>
    </source>
</evidence>
<dbReference type="PANTHER" id="PTHR10353:SF68">
    <property type="entry name" value="BETA-KLOTHO"/>
    <property type="match status" value="1"/>
</dbReference>
<name>A0AAV6FM00_9TELE</name>
<keyword evidence="10" id="KW-0732">Signal</keyword>
<feature type="transmembrane region" description="Helical" evidence="9">
    <location>
        <begin position="997"/>
        <end position="1019"/>
    </location>
</feature>
<keyword evidence="2" id="KW-1003">Cell membrane</keyword>
<evidence type="ECO:0000256" key="10">
    <source>
        <dbReference type="SAM" id="SignalP"/>
    </source>
</evidence>
<dbReference type="SUPFAM" id="SSF51445">
    <property type="entry name" value="(Trans)glycosidases"/>
    <property type="match status" value="2"/>
</dbReference>
<keyword evidence="5 9" id="KW-1133">Transmembrane helix</keyword>